<dbReference type="PANTHER" id="PTHR13789:SF306">
    <property type="entry name" value="HYDROXYLASE, PUTATIVE-RELATED"/>
    <property type="match status" value="1"/>
</dbReference>
<dbReference type="InterPro" id="IPR036188">
    <property type="entry name" value="FAD/NAD-bd_sf"/>
</dbReference>
<dbReference type="SUPFAM" id="SSF54373">
    <property type="entry name" value="FAD-linked reductases, C-terminal domain"/>
    <property type="match status" value="1"/>
</dbReference>
<feature type="compositionally biased region" description="Polar residues" evidence="6">
    <location>
        <begin position="9"/>
        <end position="19"/>
    </location>
</feature>
<dbReference type="InterPro" id="IPR050493">
    <property type="entry name" value="FAD-dep_Monooxygenase_BioMet"/>
</dbReference>
<dbReference type="EMBL" id="JAPEVB010000005">
    <property type="protein sequence ID" value="KAJ4387428.1"/>
    <property type="molecule type" value="Genomic_DNA"/>
</dbReference>
<accession>A0A9W8YNC9</accession>
<protein>
    <recommendedName>
        <fullName evidence="7">FAD-binding domain-containing protein</fullName>
    </recommendedName>
</protein>
<dbReference type="Proteomes" id="UP001140453">
    <property type="component" value="Unassembled WGS sequence"/>
</dbReference>
<gene>
    <name evidence="8" type="ORF">N0V93_008020</name>
</gene>
<evidence type="ECO:0000256" key="5">
    <source>
        <dbReference type="ARBA" id="ARBA00023033"/>
    </source>
</evidence>
<keyword evidence="5" id="KW-0503">Monooxygenase</keyword>
<dbReference type="FunFam" id="3.50.50.60:FF:000115">
    <property type="entry name" value="Salicylate hydroxylase, putative"/>
    <property type="match status" value="1"/>
</dbReference>
<evidence type="ECO:0000259" key="7">
    <source>
        <dbReference type="Pfam" id="PF01494"/>
    </source>
</evidence>
<dbReference type="OrthoDB" id="5428495at2759"/>
<reference evidence="8" key="1">
    <citation type="submission" date="2022-10" db="EMBL/GenBank/DDBJ databases">
        <title>Tapping the CABI collections for fungal endophytes: first genome assemblies for Collariella, Neodidymelliopsis, Ascochyta clinopodiicola, Didymella pomorum, Didymosphaeria variabile, Neocosmospora piperis and Neocucurbitaria cava.</title>
        <authorList>
            <person name="Hill R."/>
        </authorList>
    </citation>
    <scope>NUCLEOTIDE SEQUENCE</scope>
    <source>
        <strain evidence="8">IMI 355082</strain>
    </source>
</reference>
<dbReference type="Gene3D" id="3.50.50.60">
    <property type="entry name" value="FAD/NAD(P)-binding domain"/>
    <property type="match status" value="1"/>
</dbReference>
<dbReference type="GO" id="GO:0004497">
    <property type="term" value="F:monooxygenase activity"/>
    <property type="evidence" value="ECO:0007669"/>
    <property type="project" value="UniProtKB-KW"/>
</dbReference>
<comment type="caution">
    <text evidence="8">The sequence shown here is derived from an EMBL/GenBank/DDBJ whole genome shotgun (WGS) entry which is preliminary data.</text>
</comment>
<evidence type="ECO:0000256" key="1">
    <source>
        <dbReference type="ARBA" id="ARBA00007992"/>
    </source>
</evidence>
<evidence type="ECO:0000256" key="3">
    <source>
        <dbReference type="ARBA" id="ARBA00022827"/>
    </source>
</evidence>
<feature type="region of interest" description="Disordered" evidence="6">
    <location>
        <begin position="1"/>
        <end position="25"/>
    </location>
</feature>
<name>A0A9W8YNC9_9PEZI</name>
<dbReference type="InterPro" id="IPR002938">
    <property type="entry name" value="FAD-bd"/>
</dbReference>
<dbReference type="AlphaFoldDB" id="A0A9W8YNC9"/>
<dbReference type="GO" id="GO:0071949">
    <property type="term" value="F:FAD binding"/>
    <property type="evidence" value="ECO:0007669"/>
    <property type="project" value="InterPro"/>
</dbReference>
<organism evidence="8 9">
    <name type="scientific">Gnomoniopsis smithogilvyi</name>
    <dbReference type="NCBI Taxonomy" id="1191159"/>
    <lineage>
        <taxon>Eukaryota</taxon>
        <taxon>Fungi</taxon>
        <taxon>Dikarya</taxon>
        <taxon>Ascomycota</taxon>
        <taxon>Pezizomycotina</taxon>
        <taxon>Sordariomycetes</taxon>
        <taxon>Sordariomycetidae</taxon>
        <taxon>Diaporthales</taxon>
        <taxon>Gnomoniaceae</taxon>
        <taxon>Gnomoniopsis</taxon>
    </lineage>
</organism>
<evidence type="ECO:0000256" key="4">
    <source>
        <dbReference type="ARBA" id="ARBA00023002"/>
    </source>
</evidence>
<dbReference type="PRINTS" id="PR00420">
    <property type="entry name" value="RNGMNOXGNASE"/>
</dbReference>
<feature type="domain" description="FAD-binding" evidence="7">
    <location>
        <begin position="74"/>
        <end position="421"/>
    </location>
</feature>
<proteinExistence type="inferred from homology"/>
<keyword evidence="2" id="KW-0285">Flavoprotein</keyword>
<evidence type="ECO:0000313" key="9">
    <source>
        <dbReference type="Proteomes" id="UP001140453"/>
    </source>
</evidence>
<evidence type="ECO:0000256" key="2">
    <source>
        <dbReference type="ARBA" id="ARBA00022630"/>
    </source>
</evidence>
<keyword evidence="3" id="KW-0274">FAD</keyword>
<sequence>MPIAVHTKNGLTEGQNGSLANGKRVDKAEEEALPRYTSTSYPSNCLRFLQHVNPISVDAQSFGDEKIEQAKFKLNILIVGAGLGGLATAVALQKKGHHVTVFEQAPELMEVGAGIQVPPNSGKLLERLGVTQHFAKYVVQPAKMNFRRWEDGALIGVTDTSPEFTAQYGAPYYVVHRAHLHNALYEQAVALGVKTRLNSKVESYDADAATIITSDGSLFQGDLVIAADGVKSQARALVSPSGCGAPKPTGFAVYRATVDVEKMKPFPELAWILEKHNLNLWIGEDRHVMTYSIAGGRSFNMVLSHRDRGDPALFGSEEDMLGDMKREFEGWDEQLTTIISLIDKTIKTPLMSGSALDKWVSKSFRLVILGDAAHAMVPYMSQGAAMAVEDGAALATVLSKITSLQQLKFALQIFEKERIKRSSMMQEASMVNSMIWHFKDGPLQEARDAAMKPEVEGRHFLSSPNQWSDPVTQSWAYGYDAERVIENAWDEAVQQLILNLEE</sequence>
<dbReference type="SUPFAM" id="SSF51905">
    <property type="entry name" value="FAD/NAD(P)-binding domain"/>
    <property type="match status" value="1"/>
</dbReference>
<evidence type="ECO:0000313" key="8">
    <source>
        <dbReference type="EMBL" id="KAJ4387428.1"/>
    </source>
</evidence>
<comment type="similarity">
    <text evidence="1">Belongs to the paxM FAD-dependent monooxygenase family.</text>
</comment>
<keyword evidence="9" id="KW-1185">Reference proteome</keyword>
<evidence type="ECO:0000256" key="6">
    <source>
        <dbReference type="SAM" id="MobiDB-lite"/>
    </source>
</evidence>
<dbReference type="Pfam" id="PF01494">
    <property type="entry name" value="FAD_binding_3"/>
    <property type="match status" value="1"/>
</dbReference>
<dbReference type="PANTHER" id="PTHR13789">
    <property type="entry name" value="MONOOXYGENASE"/>
    <property type="match status" value="1"/>
</dbReference>
<keyword evidence="4" id="KW-0560">Oxidoreductase</keyword>